<dbReference type="PANTHER" id="PTHR46211:SF14">
    <property type="entry name" value="GLYCEROPHOSPHODIESTER PHOSPHODIESTERASE"/>
    <property type="match status" value="1"/>
</dbReference>
<comment type="caution">
    <text evidence="3">The sequence shown here is derived from an EMBL/GenBank/DDBJ whole genome shotgun (WGS) entry which is preliminary data.</text>
</comment>
<protein>
    <submittedName>
        <fullName evidence="3">BppU family phage baseplate upper protein</fullName>
    </submittedName>
</protein>
<keyword evidence="1" id="KW-0175">Coiled coil</keyword>
<organism evidence="3 4">
    <name type="scientific">Candidatus Enterococcus courvalinii</name>
    <dbReference type="NCBI Taxonomy" id="2815329"/>
    <lineage>
        <taxon>Bacteria</taxon>
        <taxon>Bacillati</taxon>
        <taxon>Bacillota</taxon>
        <taxon>Bacilli</taxon>
        <taxon>Lactobacillales</taxon>
        <taxon>Enterococcaceae</taxon>
        <taxon>Enterococcus</taxon>
    </lineage>
</organism>
<feature type="domain" description="GP-PDE" evidence="2">
    <location>
        <begin position="546"/>
        <end position="787"/>
    </location>
</feature>
<dbReference type="Pfam" id="PF03009">
    <property type="entry name" value="GDPD"/>
    <property type="match status" value="1"/>
</dbReference>
<proteinExistence type="predicted"/>
<name>A0ABS3HZX1_9ENTE</name>
<dbReference type="RefSeq" id="WP_206898771.1">
    <property type="nucleotide sequence ID" value="NZ_JAFLWI010000008.1"/>
</dbReference>
<dbReference type="Gene3D" id="2.60.40.3350">
    <property type="match status" value="1"/>
</dbReference>
<dbReference type="EMBL" id="JAFLWI010000008">
    <property type="protein sequence ID" value="MBO0482012.1"/>
    <property type="molecule type" value="Genomic_DNA"/>
</dbReference>
<sequence length="902" mass="102199">MSKKIGKIIVPTKPKNSPVTITGFTFKSYDKNAGFLQFQIQNQDGSPTDLFGATVRLFMYIFKGEEKKEFPIFDNQIITESYMQGTVKYQVPEMLLSYNGKVDAYIYIDFPDGSHTDNLAFTFNIEKSVIDSDVQSNGDYYFKDFEQLLKSVEDKTAKKIEELEDNASEVNKKFDDLNEKLSSLNFESFQKLKLTRDDGKSLRLADLNHLPTTIDELTRPGYYYITSAESNTFIPANHYIRQIGMSGSGWLTVYPGDTSGMVVQEWYRNTSSTVASTRHLYRRQESAAPVSWNPWSEYAQTNSTMLSSNYYQGAAHRLAEATTTGKQATSYLELSENTGIYYLTTNESKSMTDFSSLPPEFIYGIYIENIPNSSLGNYLQKITSNILDGKVQPPTRYWRIVVKTDSGYDVTKWRKSLSQDDAQMYKTTKDNGDSWRLEDLPTRPDGLEQWARLYKGWYYIPNSSLKTMSDYSTLPVEFANAHVHMEIQGGAGSVYARQTLTMYQAPYTQIYRVVTNTLAQPWQTVAMSSDLDAERQRMIDQTHGSLEWIAHRGNNTNFPENSTVAFENVKRHWGIETDIHLTSDGKWVVMHDETVDRTTNGTGKITEMTYAQFRALRIDTGPNLNALSDVEKRPPDLDEYLTICKNNNKIPVLELKASSNYTLDELKKIKSLADDFGITNKIVFISFSYETLLNLRKIFPYNMLQFLFNGTISTTDMINKALALRLPSAVSVNYDNAGLNWLFVSKMHQAGVKVAVWTVPDASFQVMKNLKVDYITTDSLSGNLRYQKLKLLNGFTESIDAGRLKESYVEEIGGGMIHLNFNVSTGANDQNKAIAELPDWANPMYRQYNNCAIRNSSGVQFGTFDVTGRLSPESGTPKTLSVGLNWSGRTMWAAGSCVYKVD</sequence>
<keyword evidence="4" id="KW-1185">Reference proteome</keyword>
<evidence type="ECO:0000259" key="2">
    <source>
        <dbReference type="PROSITE" id="PS51704"/>
    </source>
</evidence>
<gene>
    <name evidence="3" type="ORF">JZO71_06755</name>
</gene>
<accession>A0ABS3HZX1</accession>
<dbReference type="PANTHER" id="PTHR46211">
    <property type="entry name" value="GLYCEROPHOSPHORYL DIESTER PHOSPHODIESTERASE"/>
    <property type="match status" value="1"/>
</dbReference>
<reference evidence="3 4" key="1">
    <citation type="submission" date="2021-03" db="EMBL/GenBank/DDBJ databases">
        <title>Enterococcal diversity collection.</title>
        <authorList>
            <person name="Gilmore M.S."/>
            <person name="Schwartzman J."/>
            <person name="Van Tyne D."/>
            <person name="Martin M."/>
            <person name="Earl A.M."/>
            <person name="Manson A.L."/>
            <person name="Straub T."/>
            <person name="Salamzade R."/>
            <person name="Saavedra J."/>
            <person name="Lebreton F."/>
            <person name="Prichula J."/>
            <person name="Schaufler K."/>
            <person name="Gaca A."/>
            <person name="Sgardioli B."/>
            <person name="Wagenaar J."/>
            <person name="Strong T."/>
        </authorList>
    </citation>
    <scope>NUCLEOTIDE SEQUENCE [LARGE SCALE GENOMIC DNA]</scope>
    <source>
        <strain evidence="3 4">MSG2901</strain>
    </source>
</reference>
<dbReference type="SUPFAM" id="SSF51695">
    <property type="entry name" value="PLC-like phosphodiesterases"/>
    <property type="match status" value="1"/>
</dbReference>
<dbReference type="PROSITE" id="PS51704">
    <property type="entry name" value="GP_PDE"/>
    <property type="match status" value="1"/>
</dbReference>
<dbReference type="Gene3D" id="3.20.20.190">
    <property type="entry name" value="Phosphatidylinositol (PI) phosphodiesterase"/>
    <property type="match status" value="1"/>
</dbReference>
<evidence type="ECO:0000313" key="4">
    <source>
        <dbReference type="Proteomes" id="UP000664832"/>
    </source>
</evidence>
<dbReference type="InterPro" id="IPR017946">
    <property type="entry name" value="PLC-like_Pdiesterase_TIM-brl"/>
</dbReference>
<dbReference type="InterPro" id="IPR018913">
    <property type="entry name" value="BppU_N"/>
</dbReference>
<feature type="coiled-coil region" evidence="1">
    <location>
        <begin position="153"/>
        <end position="187"/>
    </location>
</feature>
<dbReference type="Pfam" id="PF10651">
    <property type="entry name" value="BppU_N"/>
    <property type="match status" value="1"/>
</dbReference>
<dbReference type="InterPro" id="IPR030395">
    <property type="entry name" value="GP_PDE_dom"/>
</dbReference>
<evidence type="ECO:0000256" key="1">
    <source>
        <dbReference type="SAM" id="Coils"/>
    </source>
</evidence>
<evidence type="ECO:0000313" key="3">
    <source>
        <dbReference type="EMBL" id="MBO0482012.1"/>
    </source>
</evidence>
<dbReference type="Proteomes" id="UP000664832">
    <property type="component" value="Unassembled WGS sequence"/>
</dbReference>